<organism evidence="2 3">
    <name type="scientific">Solirubrobacter ginsenosidimutans</name>
    <dbReference type="NCBI Taxonomy" id="490573"/>
    <lineage>
        <taxon>Bacteria</taxon>
        <taxon>Bacillati</taxon>
        <taxon>Actinomycetota</taxon>
        <taxon>Thermoleophilia</taxon>
        <taxon>Solirubrobacterales</taxon>
        <taxon>Solirubrobacteraceae</taxon>
        <taxon>Solirubrobacter</taxon>
    </lineage>
</organism>
<protein>
    <submittedName>
        <fullName evidence="2">DUF302 domain-containing protein</fullName>
    </submittedName>
</protein>
<dbReference type="CDD" id="cd14797">
    <property type="entry name" value="DUF302"/>
    <property type="match status" value="1"/>
</dbReference>
<dbReference type="AlphaFoldDB" id="A0A9X3RYU2"/>
<gene>
    <name evidence="2" type="ORF">OM076_07390</name>
</gene>
<feature type="domain" description="DUF302" evidence="1">
    <location>
        <begin position="51"/>
        <end position="93"/>
    </location>
</feature>
<dbReference type="Gene3D" id="3.30.310.70">
    <property type="entry name" value="TT1751-like domain"/>
    <property type="match status" value="1"/>
</dbReference>
<dbReference type="InterPro" id="IPR005180">
    <property type="entry name" value="DUF302"/>
</dbReference>
<dbReference type="RefSeq" id="WP_270038846.1">
    <property type="nucleotide sequence ID" value="NZ_JAPDOD010000004.1"/>
</dbReference>
<comment type="caution">
    <text evidence="2">The sequence shown here is derived from an EMBL/GenBank/DDBJ whole genome shotgun (WGS) entry which is preliminary data.</text>
</comment>
<reference evidence="2" key="1">
    <citation type="submission" date="2022-10" db="EMBL/GenBank/DDBJ databases">
        <title>The WGS of Solirubrobacter ginsenosidimutans DSM 21036.</title>
        <authorList>
            <person name="Jiang Z."/>
        </authorList>
    </citation>
    <scope>NUCLEOTIDE SEQUENCE</scope>
    <source>
        <strain evidence="2">DSM 21036</strain>
    </source>
</reference>
<proteinExistence type="predicted"/>
<name>A0A9X3RYU2_9ACTN</name>
<dbReference type="EMBL" id="JAPDOD010000004">
    <property type="protein sequence ID" value="MDA0160080.1"/>
    <property type="molecule type" value="Genomic_DNA"/>
</dbReference>
<dbReference type="InterPro" id="IPR035923">
    <property type="entry name" value="TT1751-like_sf"/>
</dbReference>
<evidence type="ECO:0000259" key="1">
    <source>
        <dbReference type="Pfam" id="PF03625"/>
    </source>
</evidence>
<keyword evidence="3" id="KW-1185">Reference proteome</keyword>
<evidence type="ECO:0000313" key="2">
    <source>
        <dbReference type="EMBL" id="MDA0160080.1"/>
    </source>
</evidence>
<dbReference type="Pfam" id="PF03625">
    <property type="entry name" value="DUF302"/>
    <property type="match status" value="1"/>
</dbReference>
<evidence type="ECO:0000313" key="3">
    <source>
        <dbReference type="Proteomes" id="UP001149140"/>
    </source>
</evidence>
<accession>A0A9X3RYU2</accession>
<sequence length="121" mass="12748">MYERVEVAAAPEVVVLRLREALVARGVTEYAVVDHGRDMAAAGRPGIIAWTLVFGNPAAGADVLEHDLAAAADLPLRMGVIADGKGHAAIVFRDMRTLLRDELADVADAMTATLRSLATGV</sequence>
<dbReference type="Proteomes" id="UP001149140">
    <property type="component" value="Unassembled WGS sequence"/>
</dbReference>
<dbReference type="SUPFAM" id="SSF103247">
    <property type="entry name" value="TT1751-like"/>
    <property type="match status" value="1"/>
</dbReference>